<evidence type="ECO:0000313" key="3">
    <source>
        <dbReference type="EMBL" id="NAW50299.1"/>
    </source>
</evidence>
<sequence>MNFSLKIKNLVLICLIYFSIISVFKAQTSISLQTGADQSDIYLPLLKNKKVIVLTNQTGVLSDNNHTHLVDFLLSKNVNITKIFTPEHGFRGDADAGEHVNSDVDQKTGLPIISLYGKNRKPLAEQLEDSDIVLFDLQDVGVRFYTYISTLSLAMEAAAEADKEFIVLDRPNPHDGYIDGPILNSRWSSFVGMHPVPVLYGLTIGEYGKMVNQEGWLKNGIQVRYTLVKMLNYHKQRRYPILEKPSPNLPNDTAVHLYPSLCFFEGTNISVGRGTAFPFQVYGSPYTKGFEFKFTPQPSFGAKTPPFNGQLCFGEDLRKYPLSPDGLNLEWLLKAYKNYKSNMGKSDFFLKNLFFDKLAGSDQLRKQIISGMSLQQIKDSWKPGLQDYERIRQKYIVYPN</sequence>
<evidence type="ECO:0000313" key="4">
    <source>
        <dbReference type="Proteomes" id="UP000553459"/>
    </source>
</evidence>
<dbReference type="Gene3D" id="3.90.1150.140">
    <property type="match status" value="1"/>
</dbReference>
<protein>
    <submittedName>
        <fullName evidence="3">DUF1343 domain-containing protein</fullName>
    </submittedName>
</protein>
<keyword evidence="4" id="KW-1185">Reference proteome</keyword>
<comment type="caution">
    <text evidence="3">The sequence shown here is derived from an EMBL/GenBank/DDBJ whole genome shotgun (WGS) entry which is preliminary data.</text>
</comment>
<dbReference type="Gene3D" id="3.40.50.12170">
    <property type="entry name" value="Uncharacterised protein PF07075, DUF1343"/>
    <property type="match status" value="1"/>
</dbReference>
<dbReference type="Pfam" id="PF07075">
    <property type="entry name" value="NamZ_N"/>
    <property type="match status" value="1"/>
</dbReference>
<dbReference type="AlphaFoldDB" id="A0A845PPQ0"/>
<dbReference type="Pfam" id="PF20732">
    <property type="entry name" value="NamZ_C"/>
    <property type="match status" value="1"/>
</dbReference>
<dbReference type="InterPro" id="IPR048502">
    <property type="entry name" value="NamZ_N"/>
</dbReference>
<reference evidence="3 4" key="1">
    <citation type="submission" date="2019-11" db="EMBL/GenBank/DDBJ databases">
        <title>Characterization of Elizabethkingia argenteiflava sp. nov., isolated from inner surface of Soybean Pods.</title>
        <authorList>
            <person name="Mo S."/>
        </authorList>
    </citation>
    <scope>NUCLEOTIDE SEQUENCE [LARGE SCALE GENOMIC DNA]</scope>
    <source>
        <strain evidence="3 4">YB22</strain>
    </source>
</reference>
<evidence type="ECO:0000259" key="1">
    <source>
        <dbReference type="Pfam" id="PF07075"/>
    </source>
</evidence>
<dbReference type="RefSeq" id="WP_166518653.1">
    <property type="nucleotide sequence ID" value="NZ_JAAABJ010000248.1"/>
</dbReference>
<dbReference type="EMBL" id="JAAABJ010000248">
    <property type="protein sequence ID" value="NAW50299.1"/>
    <property type="molecule type" value="Genomic_DNA"/>
</dbReference>
<dbReference type="InterPro" id="IPR048503">
    <property type="entry name" value="NamZ_C"/>
</dbReference>
<dbReference type="PANTHER" id="PTHR42915:SF1">
    <property type="entry name" value="PEPTIDOGLYCAN BETA-N-ACETYLMURAMIDASE NAMZ"/>
    <property type="match status" value="1"/>
</dbReference>
<feature type="domain" description="Peptidoglycan beta-N-acetylmuramidase NamZ N-terminal" evidence="1">
    <location>
        <begin position="51"/>
        <end position="252"/>
    </location>
</feature>
<dbReference type="PIRSF" id="PIRSF016719">
    <property type="entry name" value="UCP016719"/>
    <property type="match status" value="1"/>
</dbReference>
<dbReference type="InterPro" id="IPR008302">
    <property type="entry name" value="NamZ"/>
</dbReference>
<feature type="domain" description="Peptidoglycan beta-N-acetylmuramidase NamZ C-terminal" evidence="2">
    <location>
        <begin position="257"/>
        <end position="398"/>
    </location>
</feature>
<dbReference type="PANTHER" id="PTHR42915">
    <property type="entry name" value="HYPOTHETICAL 460 KDA PROTEIN IN FEUA-SIGW INTERGENIC REGION [PRECURSOR]"/>
    <property type="match status" value="1"/>
</dbReference>
<gene>
    <name evidence="3" type="ORF">GNY06_02480</name>
</gene>
<dbReference type="Proteomes" id="UP000553459">
    <property type="component" value="Unassembled WGS sequence"/>
</dbReference>
<accession>A0A845PPQ0</accession>
<name>A0A845PPQ0_9FLAO</name>
<organism evidence="3 4">
    <name type="scientific">Elizabethkingia argenteiflava</name>
    <dbReference type="NCBI Taxonomy" id="2681556"/>
    <lineage>
        <taxon>Bacteria</taxon>
        <taxon>Pseudomonadati</taxon>
        <taxon>Bacteroidota</taxon>
        <taxon>Flavobacteriia</taxon>
        <taxon>Flavobacteriales</taxon>
        <taxon>Weeksellaceae</taxon>
        <taxon>Elizabethkingia</taxon>
    </lineage>
</organism>
<proteinExistence type="predicted"/>
<dbReference type="GO" id="GO:0033922">
    <property type="term" value="F:peptidoglycan beta-N-acetylmuramidase activity"/>
    <property type="evidence" value="ECO:0007669"/>
    <property type="project" value="InterPro"/>
</dbReference>
<evidence type="ECO:0000259" key="2">
    <source>
        <dbReference type="Pfam" id="PF20732"/>
    </source>
</evidence>